<dbReference type="AlphaFoldDB" id="A6J9U6"/>
<evidence type="ECO:0000313" key="1">
    <source>
        <dbReference type="EMBL" id="EDM07789.1"/>
    </source>
</evidence>
<reference evidence="1 2" key="2">
    <citation type="submission" date="2005-09" db="EMBL/GenBank/DDBJ databases">
        <authorList>
            <person name="Mural R.J."/>
            <person name="Li P.W."/>
            <person name="Adams M.D."/>
            <person name="Amanatides P.G."/>
            <person name="Baden-Tillson H."/>
            <person name="Barnstead M."/>
            <person name="Chin S.H."/>
            <person name="Dew I."/>
            <person name="Evans C.A."/>
            <person name="Ferriera S."/>
            <person name="Flanigan M."/>
            <person name="Fosler C."/>
            <person name="Glodek A."/>
            <person name="Gu Z."/>
            <person name="Holt R.A."/>
            <person name="Jennings D."/>
            <person name="Kraft C.L."/>
            <person name="Lu F."/>
            <person name="Nguyen T."/>
            <person name="Nusskern D.R."/>
            <person name="Pfannkoch C.M."/>
            <person name="Sitter C."/>
            <person name="Sutton G.G."/>
            <person name="Venter J.C."/>
            <person name="Wang Z."/>
            <person name="Woodage T."/>
            <person name="Zheng X.H."/>
            <person name="Zhong F."/>
        </authorList>
    </citation>
    <scope>NUCLEOTIDE SEQUENCE [LARGE SCALE GENOMIC DNA]</scope>
    <source>
        <strain evidence="1">BN</strain>
        <strain evidence="2">BN, Sprague-Dawley</strain>
    </source>
</reference>
<evidence type="ECO:0000313" key="2">
    <source>
        <dbReference type="Proteomes" id="UP000234681"/>
    </source>
</evidence>
<protein>
    <submittedName>
        <fullName evidence="1">Calpain, small subunit 1, isoform CRA_b</fullName>
    </submittedName>
</protein>
<reference evidence="1" key="1">
    <citation type="journal article" date="2005" name="Genome Res.">
        <title>Gene and alternative splicing annotation with AIR.</title>
        <authorList>
            <person name="Florea L."/>
            <person name="Di Francesco V."/>
            <person name="Miller J."/>
            <person name="Turner R."/>
            <person name="Yao A."/>
            <person name="Harris M."/>
            <person name="Walenz B."/>
            <person name="Mobarry C."/>
            <person name="Merkulov G.V."/>
            <person name="Charlab R."/>
            <person name="Dew I."/>
            <person name="Deng Z."/>
            <person name="Istrail S."/>
            <person name="Li P."/>
            <person name="Sutton G."/>
        </authorList>
    </citation>
    <scope>NUCLEOTIDE SEQUENCE</scope>
    <source>
        <strain evidence="1">BN</strain>
    </source>
</reference>
<dbReference type="EMBL" id="CH473979">
    <property type="protein sequence ID" value="EDM07789.1"/>
    <property type="molecule type" value="Genomic_DNA"/>
</dbReference>
<organism evidence="1 2">
    <name type="scientific">Rattus norvegicus</name>
    <name type="common">Rat</name>
    <dbReference type="NCBI Taxonomy" id="10116"/>
    <lineage>
        <taxon>Eukaryota</taxon>
        <taxon>Metazoa</taxon>
        <taxon>Chordata</taxon>
        <taxon>Craniata</taxon>
        <taxon>Vertebrata</taxon>
        <taxon>Euteleostomi</taxon>
        <taxon>Mammalia</taxon>
        <taxon>Eutheria</taxon>
        <taxon>Euarchontoglires</taxon>
        <taxon>Glires</taxon>
        <taxon>Rodentia</taxon>
        <taxon>Myomorpha</taxon>
        <taxon>Muroidea</taxon>
        <taxon>Muridae</taxon>
        <taxon>Murinae</taxon>
        <taxon>Rattus</taxon>
    </lineage>
</organism>
<dbReference type="Proteomes" id="UP000234681">
    <property type="component" value="Chromosome 1"/>
</dbReference>
<proteinExistence type="predicted"/>
<accession>A6J9U6</accession>
<dbReference type="EMBL" id="CH473979">
    <property type="protein sequence ID" value="EDM07788.1"/>
    <property type="molecule type" value="Genomic_DNA"/>
</dbReference>
<name>A6J9U6_RAT</name>
<gene>
    <name evidence="1 3" type="primary">Capns1</name>
    <name evidence="1" type="ORF">rCG_54418</name>
</gene>
<sequence>MSQGPCLSSGRITPVPTHLVTHSHSYLPGSQINSRPSSATHPSAYACTVFPLHSCRAQEEINSPFAASFRL</sequence>
<dbReference type="RGD" id="2270">
    <property type="gene designation" value="Capns1"/>
</dbReference>
<evidence type="ECO:0000313" key="3">
    <source>
        <dbReference type="RGD" id="2270"/>
    </source>
</evidence>